<evidence type="ECO:0000256" key="5">
    <source>
        <dbReference type="ARBA" id="ARBA00022692"/>
    </source>
</evidence>
<dbReference type="CDD" id="cd01347">
    <property type="entry name" value="ligand_gated_channel"/>
    <property type="match status" value="1"/>
</dbReference>
<feature type="domain" description="TonB-dependent receptor-like beta-barrel" evidence="13">
    <location>
        <begin position="290"/>
        <end position="741"/>
    </location>
</feature>
<protein>
    <submittedName>
        <fullName evidence="15">TonB-dependent receptor</fullName>
    </submittedName>
</protein>
<keyword evidence="8 12" id="KW-0798">TonB box</keyword>
<dbReference type="RefSeq" id="WP_167192260.1">
    <property type="nucleotide sequence ID" value="NZ_JAAONZ010000028.1"/>
</dbReference>
<evidence type="ECO:0000256" key="3">
    <source>
        <dbReference type="ARBA" id="ARBA00022452"/>
    </source>
</evidence>
<evidence type="ECO:0000256" key="8">
    <source>
        <dbReference type="ARBA" id="ARBA00023077"/>
    </source>
</evidence>
<keyword evidence="3 11" id="KW-1134">Transmembrane beta strand</keyword>
<keyword evidence="4" id="KW-0410">Iron transport</keyword>
<evidence type="ECO:0000256" key="4">
    <source>
        <dbReference type="ARBA" id="ARBA00022496"/>
    </source>
</evidence>
<evidence type="ECO:0000259" key="13">
    <source>
        <dbReference type="Pfam" id="PF00593"/>
    </source>
</evidence>
<dbReference type="Pfam" id="PF07715">
    <property type="entry name" value="Plug"/>
    <property type="match status" value="1"/>
</dbReference>
<sequence>MVSRLSTQSLRSLRTSINGLTGVSALAVAINATLPSSSYAADSLTLEEITVTARRVEERLQDIPGSVYAIGSDKVDSMQSLDDIQSMVSGVTFQTFGSATAVGIRGFGNRTQAGNPSFSTVGIFQDGVFINPSLVPLVNRIDSERIEVAKGPQSTLYGRSSFAGAINMVSSDPESELSGYIDTGYGESSVHGEELWSIKGAVSVPISDTLALRFFGLREQREGYTYDSVTGNRGNGYDRKIGRIRALWTPSDSVTARLTGTVMRDDVPFGLVRTGEVPSPLGQTIPFGNPFDPAIQAGSTRFPDSVWDGSYAQPQKGEVKGEQVTFDLRVETAIGEFASLTDYQNSESTQSLTVDASPFNLATGNASFDEERYSQEFRLAGNSGNLSYLTGLYYLHDVTEQSGGKDIDLDVGAVFRPGSVQYDLAGLRGAYQPTYTKTEAYAAFVQLGYDFTERLNLTGGLRWGQDEISGTTSVFLETIPGFLIPATPQTYREDTFEAITGNINLSYEVAPDVIVYASYARGNSPGGLNTGGAALVSYDEQSADAYELGLKSQLFDYRLQLNVALFNNEYSDLQLSQNIFIDGALTPLTTNAGEAKGRGVDVDITALLSSHWRVGLQYTYVDSEITEYTVPASPAPQVDITGAPMVRSPEHSANLSITYTNEIGPGELEVEVQQTYSSSYTNDYLGVPAGTAYPGIPGQLAPGVTTGQVLALYRTDSYSLTNLNASYTWGDWQVRGYVRNLFDEEYIGSVLAYSLTESTVDTPGEPRTIGASVKYNF</sequence>
<dbReference type="InterPro" id="IPR039426">
    <property type="entry name" value="TonB-dep_rcpt-like"/>
</dbReference>
<reference evidence="15" key="1">
    <citation type="submission" date="2020-03" db="EMBL/GenBank/DDBJ databases">
        <authorList>
            <person name="Guo F."/>
        </authorList>
    </citation>
    <scope>NUCLEOTIDE SEQUENCE</scope>
    <source>
        <strain evidence="15">JCM 30134</strain>
    </source>
</reference>
<keyword evidence="15" id="KW-0675">Receptor</keyword>
<keyword evidence="6" id="KW-0408">Iron</keyword>
<evidence type="ECO:0000256" key="9">
    <source>
        <dbReference type="ARBA" id="ARBA00023136"/>
    </source>
</evidence>
<dbReference type="Proteomes" id="UP000787472">
    <property type="component" value="Unassembled WGS sequence"/>
</dbReference>
<evidence type="ECO:0000313" key="16">
    <source>
        <dbReference type="Proteomes" id="UP000787472"/>
    </source>
</evidence>
<accession>A0A9E5T4Q6</accession>
<keyword evidence="2 11" id="KW-0813">Transport</keyword>
<dbReference type="PANTHER" id="PTHR32552:SF81">
    <property type="entry name" value="TONB-DEPENDENT OUTER MEMBRANE RECEPTOR"/>
    <property type="match status" value="1"/>
</dbReference>
<dbReference type="SUPFAM" id="SSF56935">
    <property type="entry name" value="Porins"/>
    <property type="match status" value="1"/>
</dbReference>
<dbReference type="InterPro" id="IPR012910">
    <property type="entry name" value="Plug_dom"/>
</dbReference>
<keyword evidence="10 11" id="KW-0998">Cell outer membrane</keyword>
<gene>
    <name evidence="15" type="ORF">G8770_22555</name>
</gene>
<comment type="subcellular location">
    <subcellularLocation>
        <location evidence="1 11">Cell outer membrane</location>
        <topology evidence="1 11">Multi-pass membrane protein</topology>
    </subcellularLocation>
</comment>
<dbReference type="Pfam" id="PF00593">
    <property type="entry name" value="TonB_dep_Rec_b-barrel"/>
    <property type="match status" value="1"/>
</dbReference>
<comment type="similarity">
    <text evidence="11 12">Belongs to the TonB-dependent receptor family.</text>
</comment>
<evidence type="ECO:0000256" key="7">
    <source>
        <dbReference type="ARBA" id="ARBA00023065"/>
    </source>
</evidence>
<keyword evidence="9 11" id="KW-0472">Membrane</keyword>
<dbReference type="PANTHER" id="PTHR32552">
    <property type="entry name" value="FERRICHROME IRON RECEPTOR-RELATED"/>
    <property type="match status" value="1"/>
</dbReference>
<dbReference type="GO" id="GO:0009279">
    <property type="term" value="C:cell outer membrane"/>
    <property type="evidence" value="ECO:0007669"/>
    <property type="project" value="UniProtKB-SubCell"/>
</dbReference>
<evidence type="ECO:0000259" key="14">
    <source>
        <dbReference type="Pfam" id="PF07715"/>
    </source>
</evidence>
<proteinExistence type="inferred from homology"/>
<dbReference type="InterPro" id="IPR036942">
    <property type="entry name" value="Beta-barrel_TonB_sf"/>
</dbReference>
<dbReference type="GO" id="GO:0006826">
    <property type="term" value="P:iron ion transport"/>
    <property type="evidence" value="ECO:0007669"/>
    <property type="project" value="UniProtKB-KW"/>
</dbReference>
<dbReference type="EMBL" id="JAAONZ010000028">
    <property type="protein sequence ID" value="NHO68343.1"/>
    <property type="molecule type" value="Genomic_DNA"/>
</dbReference>
<evidence type="ECO:0000313" key="15">
    <source>
        <dbReference type="EMBL" id="NHO68343.1"/>
    </source>
</evidence>
<feature type="domain" description="TonB-dependent receptor plug" evidence="14">
    <location>
        <begin position="60"/>
        <end position="165"/>
    </location>
</feature>
<dbReference type="PROSITE" id="PS52016">
    <property type="entry name" value="TONB_DEPENDENT_REC_3"/>
    <property type="match status" value="1"/>
</dbReference>
<name>A0A9E5T4Q6_9GAMM</name>
<organism evidence="15 16">
    <name type="scientific">Pseudomaricurvus hydrocarbonicus</name>
    <dbReference type="NCBI Taxonomy" id="1470433"/>
    <lineage>
        <taxon>Bacteria</taxon>
        <taxon>Pseudomonadati</taxon>
        <taxon>Pseudomonadota</taxon>
        <taxon>Gammaproteobacteria</taxon>
        <taxon>Cellvibrionales</taxon>
        <taxon>Cellvibrionaceae</taxon>
        <taxon>Pseudomaricurvus</taxon>
    </lineage>
</organism>
<keyword evidence="5 11" id="KW-0812">Transmembrane</keyword>
<keyword evidence="16" id="KW-1185">Reference proteome</keyword>
<evidence type="ECO:0000256" key="12">
    <source>
        <dbReference type="RuleBase" id="RU003357"/>
    </source>
</evidence>
<dbReference type="AlphaFoldDB" id="A0A9E5T4Q6"/>
<evidence type="ECO:0000256" key="10">
    <source>
        <dbReference type="ARBA" id="ARBA00023237"/>
    </source>
</evidence>
<keyword evidence="7" id="KW-0406">Ion transport</keyword>
<dbReference type="InterPro" id="IPR000531">
    <property type="entry name" value="Beta-barrel_TonB"/>
</dbReference>
<comment type="caution">
    <text evidence="15">The sequence shown here is derived from an EMBL/GenBank/DDBJ whole genome shotgun (WGS) entry which is preliminary data.</text>
</comment>
<evidence type="ECO:0000256" key="1">
    <source>
        <dbReference type="ARBA" id="ARBA00004571"/>
    </source>
</evidence>
<evidence type="ECO:0000256" key="2">
    <source>
        <dbReference type="ARBA" id="ARBA00022448"/>
    </source>
</evidence>
<evidence type="ECO:0000256" key="6">
    <source>
        <dbReference type="ARBA" id="ARBA00023004"/>
    </source>
</evidence>
<dbReference type="Gene3D" id="2.40.170.20">
    <property type="entry name" value="TonB-dependent receptor, beta-barrel domain"/>
    <property type="match status" value="1"/>
</dbReference>
<evidence type="ECO:0000256" key="11">
    <source>
        <dbReference type="PROSITE-ProRule" id="PRU01360"/>
    </source>
</evidence>